<protein>
    <recommendedName>
        <fullName evidence="4">FAD-dependent oxidoreductase</fullName>
    </recommendedName>
</protein>
<sequence>MKKLFFVFAFLIPLITRAQTIKTDVLVIGNGDAALAAGMQSYKSGVRTVILTQVQGFTGQKSGSTKSAEVQKLYKNLTIWEAKKLAQLGETTSKVKGKEVKKMIDSTTYLNVIHNVQYTEISRSGNGWELKLANGQSLKSKILVLVDDPTKLLSALKIKTLASVETEILSYNKNLYRTTVAGISASEPRYLSLYNLLIPNQENLLFIPPGNIELGQAAGATAAYAAFFETKTSLSNLKRIQGELLSYKLALMPFEDIKAVDSNWLAIQKIGVTGILKAEIKGGKAYFNPEVKVTYDEIKQPLKDYYYKAQIWFDDHQNIPINLENTISLVSYVGNKSAEATKTELQKKWNKSYKFSSKYDLNKNLTRREFSVIINEYLKPFDDVNVDKTGRVIR</sequence>
<dbReference type="Gene3D" id="3.50.50.60">
    <property type="entry name" value="FAD/NAD(P)-binding domain"/>
    <property type="match status" value="1"/>
</dbReference>
<keyword evidence="3" id="KW-1185">Reference proteome</keyword>
<dbReference type="SUPFAM" id="SSF51905">
    <property type="entry name" value="FAD/NAD(P)-binding domain"/>
    <property type="match status" value="1"/>
</dbReference>
<reference evidence="3" key="1">
    <citation type="submission" date="2018-05" db="EMBL/GenBank/DDBJ databases">
        <title>Pedobacter paludis sp. nov., isolated from wetland soil.</title>
        <authorList>
            <person name="Zhang Y."/>
        </authorList>
    </citation>
    <scope>NUCLEOTIDE SEQUENCE [LARGE SCALE GENOMIC DNA]</scope>
    <source>
        <strain evidence="3">R-8</strain>
    </source>
</reference>
<proteinExistence type="predicted"/>
<dbReference type="EMBL" id="QGNY01000002">
    <property type="protein sequence ID" value="PWS32739.1"/>
    <property type="molecule type" value="Genomic_DNA"/>
</dbReference>
<evidence type="ECO:0008006" key="4">
    <source>
        <dbReference type="Google" id="ProtNLM"/>
    </source>
</evidence>
<organism evidence="2 3">
    <name type="scientific">Pedobacter paludis</name>
    <dbReference type="NCBI Taxonomy" id="2203212"/>
    <lineage>
        <taxon>Bacteria</taxon>
        <taxon>Pseudomonadati</taxon>
        <taxon>Bacteroidota</taxon>
        <taxon>Sphingobacteriia</taxon>
        <taxon>Sphingobacteriales</taxon>
        <taxon>Sphingobacteriaceae</taxon>
        <taxon>Pedobacter</taxon>
    </lineage>
</organism>
<evidence type="ECO:0000313" key="3">
    <source>
        <dbReference type="Proteomes" id="UP000245391"/>
    </source>
</evidence>
<evidence type="ECO:0000256" key="1">
    <source>
        <dbReference type="SAM" id="SignalP"/>
    </source>
</evidence>
<gene>
    <name evidence="2" type="ORF">DF947_06615</name>
</gene>
<evidence type="ECO:0000313" key="2">
    <source>
        <dbReference type="EMBL" id="PWS32739.1"/>
    </source>
</evidence>
<dbReference type="InterPro" id="IPR036188">
    <property type="entry name" value="FAD/NAD-bd_sf"/>
</dbReference>
<dbReference type="RefSeq" id="WP_109928910.1">
    <property type="nucleotide sequence ID" value="NZ_QGNY01000002.1"/>
</dbReference>
<keyword evidence="1" id="KW-0732">Signal</keyword>
<feature type="signal peptide" evidence="1">
    <location>
        <begin position="1"/>
        <end position="18"/>
    </location>
</feature>
<name>A0A317F4D9_9SPHI</name>
<dbReference type="AlphaFoldDB" id="A0A317F4D9"/>
<accession>A0A317F4D9</accession>
<feature type="chain" id="PRO_5016294233" description="FAD-dependent oxidoreductase" evidence="1">
    <location>
        <begin position="19"/>
        <end position="394"/>
    </location>
</feature>
<dbReference type="OrthoDB" id="615715at2"/>
<dbReference type="Proteomes" id="UP000245391">
    <property type="component" value="Unassembled WGS sequence"/>
</dbReference>
<comment type="caution">
    <text evidence="2">The sequence shown here is derived from an EMBL/GenBank/DDBJ whole genome shotgun (WGS) entry which is preliminary data.</text>
</comment>